<protein>
    <recommendedName>
        <fullName evidence="7">Protein-methionine-sulfoxide reductase heme-binding subunit MsrQ</fullName>
    </recommendedName>
    <alternativeName>
        <fullName evidence="7">Flavocytochrome MsrQ</fullName>
    </alternativeName>
</protein>
<comment type="cofactor">
    <cofactor evidence="7">
        <name>FMN</name>
        <dbReference type="ChEBI" id="CHEBI:58210"/>
    </cofactor>
    <text evidence="7">Binds 1 FMN per subunit.</text>
</comment>
<dbReference type="Pfam" id="PF01794">
    <property type="entry name" value="Ferric_reduct"/>
    <property type="match status" value="1"/>
</dbReference>
<comment type="function">
    <text evidence="7">Part of the MsrPQ system that repairs oxidized periplasmic proteins containing methionine sulfoxide residues (Met-O), using respiratory chain electrons. Thus protects these proteins from oxidative-stress damage caused by reactive species of oxygen and chlorine generated by the host defense mechanisms. MsrPQ is essential for the maintenance of envelope integrity under bleach stress, rescuing a wide series of structurally unrelated periplasmic proteins from methionine oxidation. MsrQ provides electrons for reduction to the reductase catalytic subunit MsrP, using the quinone pool of the respiratory chain.</text>
</comment>
<evidence type="ECO:0000256" key="2">
    <source>
        <dbReference type="ARBA" id="ARBA00022448"/>
    </source>
</evidence>
<dbReference type="AlphaFoldDB" id="A0A0S3PTZ0"/>
<dbReference type="GO" id="GO:0020037">
    <property type="term" value="F:heme binding"/>
    <property type="evidence" value="ECO:0007669"/>
    <property type="project" value="UniProtKB-UniRule"/>
</dbReference>
<keyword evidence="2 7" id="KW-0813">Transport</keyword>
<organism evidence="9 10">
    <name type="scientific">Variibacter gotjawalensis</name>
    <dbReference type="NCBI Taxonomy" id="1333996"/>
    <lineage>
        <taxon>Bacteria</taxon>
        <taxon>Pseudomonadati</taxon>
        <taxon>Pseudomonadota</taxon>
        <taxon>Alphaproteobacteria</taxon>
        <taxon>Hyphomicrobiales</taxon>
        <taxon>Nitrobacteraceae</taxon>
        <taxon>Variibacter</taxon>
    </lineage>
</organism>
<feature type="transmembrane region" description="Helical" evidence="7">
    <location>
        <begin position="199"/>
        <end position="224"/>
    </location>
</feature>
<comment type="similarity">
    <text evidence="7">Belongs to the MsrQ family.</text>
</comment>
<feature type="transmembrane region" description="Helical" evidence="7">
    <location>
        <begin position="247"/>
        <end position="268"/>
    </location>
</feature>
<evidence type="ECO:0000313" key="9">
    <source>
        <dbReference type="EMBL" id="BAT59362.1"/>
    </source>
</evidence>
<keyword evidence="5 7" id="KW-0408">Iron</keyword>
<dbReference type="OrthoDB" id="9788328at2"/>
<dbReference type="HAMAP" id="MF_01207">
    <property type="entry name" value="MsrQ"/>
    <property type="match status" value="1"/>
</dbReference>
<feature type="transmembrane region" description="Helical" evidence="7">
    <location>
        <begin position="149"/>
        <end position="167"/>
    </location>
</feature>
<dbReference type="InterPro" id="IPR022837">
    <property type="entry name" value="MsrQ-like"/>
</dbReference>
<evidence type="ECO:0000313" key="10">
    <source>
        <dbReference type="Proteomes" id="UP000236884"/>
    </source>
</evidence>
<keyword evidence="7" id="KW-0479">Metal-binding</keyword>
<evidence type="ECO:0000256" key="4">
    <source>
        <dbReference type="ARBA" id="ARBA00022989"/>
    </source>
</evidence>
<keyword evidence="7" id="KW-0349">Heme</keyword>
<accession>A0A0S3PTZ0</accession>
<keyword evidence="7" id="KW-0285">Flavoprotein</keyword>
<keyword evidence="7" id="KW-0249">Electron transport</keyword>
<dbReference type="InterPro" id="IPR013130">
    <property type="entry name" value="Fe3_Rdtase_TM_dom"/>
</dbReference>
<comment type="subunit">
    <text evidence="7">Heterodimer of a catalytic subunit (MsrP) and a heme-binding subunit (MsrQ).</text>
</comment>
<feature type="transmembrane region" description="Helical" evidence="7">
    <location>
        <begin position="82"/>
        <end position="100"/>
    </location>
</feature>
<dbReference type="PANTHER" id="PTHR36964:SF1">
    <property type="entry name" value="PROTEIN-METHIONINE-SULFOXIDE REDUCTASE HEME-BINDING SUBUNIT MSRQ"/>
    <property type="match status" value="1"/>
</dbReference>
<dbReference type="GO" id="GO:0016679">
    <property type="term" value="F:oxidoreductase activity, acting on diphenols and related substances as donors"/>
    <property type="evidence" value="ECO:0007669"/>
    <property type="project" value="TreeGrafter"/>
</dbReference>
<dbReference type="Proteomes" id="UP000236884">
    <property type="component" value="Chromosome"/>
</dbReference>
<dbReference type="GO" id="GO:0009055">
    <property type="term" value="F:electron transfer activity"/>
    <property type="evidence" value="ECO:0007669"/>
    <property type="project" value="UniProtKB-UniRule"/>
</dbReference>
<feature type="transmembrane region" description="Helical" evidence="7">
    <location>
        <begin position="112"/>
        <end position="133"/>
    </location>
</feature>
<keyword evidence="3 7" id="KW-0812">Transmembrane</keyword>
<gene>
    <name evidence="9" type="primary">yedZ</name>
    <name evidence="7" type="synonym">msrQ</name>
    <name evidence="9" type="ORF">GJW-30_1_01894</name>
</gene>
<evidence type="ECO:0000256" key="7">
    <source>
        <dbReference type="HAMAP-Rule" id="MF_01207"/>
    </source>
</evidence>
<keyword evidence="7" id="KW-1003">Cell membrane</keyword>
<evidence type="ECO:0000256" key="3">
    <source>
        <dbReference type="ARBA" id="ARBA00022692"/>
    </source>
</evidence>
<keyword evidence="7" id="KW-0288">FMN</keyword>
<comment type="cofactor">
    <cofactor evidence="7">
        <name>heme b</name>
        <dbReference type="ChEBI" id="CHEBI:60344"/>
    </cofactor>
    <text evidence="7">Binds 1 heme b (iron(II)-protoporphyrin IX) group per subunit.</text>
</comment>
<feature type="domain" description="Ferric oxidoreductase" evidence="8">
    <location>
        <begin position="49"/>
        <end position="161"/>
    </location>
</feature>
<dbReference type="GO" id="GO:0046872">
    <property type="term" value="F:metal ion binding"/>
    <property type="evidence" value="ECO:0007669"/>
    <property type="project" value="UniProtKB-KW"/>
</dbReference>
<dbReference type="PANTHER" id="PTHR36964">
    <property type="entry name" value="PROTEIN-METHIONINE-SULFOXIDE REDUCTASE HEME-BINDING SUBUNIT MSRQ"/>
    <property type="match status" value="1"/>
</dbReference>
<keyword evidence="6 7" id="KW-0472">Membrane</keyword>
<proteinExistence type="inferred from homology"/>
<dbReference type="GO" id="GO:0030091">
    <property type="term" value="P:protein repair"/>
    <property type="evidence" value="ECO:0007669"/>
    <property type="project" value="UniProtKB-UniRule"/>
</dbReference>
<sequence>MFLREKNGRWSPEKILAFAVSIAPLIWLAWRTWTIDLGPRPATEALHFTGRWSVRLLLLSLMISPARRLFPVGKPMLARRTLGVAACCYAVFHFVLYIVQERYDFLKVATEIVLRFYLTIGFVALIGLIALGVTSTDAMIRKLGPRWNTLHRVVYAIGILVILHFMLQKKLEIYEPVLMFGLMLWLFGYRLLHRYANAGWVSLIGLSIASSLLTALFEAGWYAVKTGANAVMVLQANLEFEYDIRPMWWVLAAGLAVTFVSLVAQWWWPKPAPRLRSARA</sequence>
<name>A0A0S3PTZ0_9BRAD</name>
<evidence type="ECO:0000256" key="1">
    <source>
        <dbReference type="ARBA" id="ARBA00004141"/>
    </source>
</evidence>
<dbReference type="RefSeq" id="WP_096354618.1">
    <property type="nucleotide sequence ID" value="NZ_AP014946.1"/>
</dbReference>
<evidence type="ECO:0000256" key="6">
    <source>
        <dbReference type="ARBA" id="ARBA00023136"/>
    </source>
</evidence>
<reference evidence="9 10" key="1">
    <citation type="submission" date="2015-08" db="EMBL/GenBank/DDBJ databases">
        <title>Investigation of the bacterial diversity of lava forest soil.</title>
        <authorList>
            <person name="Lee J.S."/>
        </authorList>
    </citation>
    <scope>NUCLEOTIDE SEQUENCE [LARGE SCALE GENOMIC DNA]</scope>
    <source>
        <strain evidence="9 10">GJW-30</strain>
    </source>
</reference>
<dbReference type="EMBL" id="AP014946">
    <property type="protein sequence ID" value="BAT59362.1"/>
    <property type="molecule type" value="Genomic_DNA"/>
</dbReference>
<keyword evidence="10" id="KW-1185">Reference proteome</keyword>
<dbReference type="GO" id="GO:0010181">
    <property type="term" value="F:FMN binding"/>
    <property type="evidence" value="ECO:0007669"/>
    <property type="project" value="UniProtKB-UniRule"/>
</dbReference>
<dbReference type="KEGG" id="vgo:GJW-30_1_01894"/>
<feature type="transmembrane region" description="Helical" evidence="7">
    <location>
        <begin position="173"/>
        <end position="192"/>
    </location>
</feature>
<evidence type="ECO:0000259" key="8">
    <source>
        <dbReference type="Pfam" id="PF01794"/>
    </source>
</evidence>
<comment type="subcellular location">
    <subcellularLocation>
        <location evidence="7">Cell membrane</location>
        <topology evidence="7">Multi-pass membrane protein</topology>
    </subcellularLocation>
    <subcellularLocation>
        <location evidence="1">Membrane</location>
        <topology evidence="1">Multi-pass membrane protein</topology>
    </subcellularLocation>
</comment>
<keyword evidence="4 7" id="KW-1133">Transmembrane helix</keyword>
<evidence type="ECO:0000256" key="5">
    <source>
        <dbReference type="ARBA" id="ARBA00023004"/>
    </source>
</evidence>
<dbReference type="GO" id="GO:0005886">
    <property type="term" value="C:plasma membrane"/>
    <property type="evidence" value="ECO:0007669"/>
    <property type="project" value="UniProtKB-SubCell"/>
</dbReference>